<dbReference type="Proteomes" id="UP000444980">
    <property type="component" value="Unassembled WGS sequence"/>
</dbReference>
<reference evidence="3" key="1">
    <citation type="submission" date="2019-06" db="EMBL/GenBank/DDBJ databases">
        <title>Gordonia isolated from sludge of a wastewater treatment plant.</title>
        <authorList>
            <person name="Tamura T."/>
            <person name="Aoyama K."/>
            <person name="Kang Y."/>
            <person name="Saito S."/>
            <person name="Akiyama N."/>
            <person name="Yazawa K."/>
            <person name="Gonoi T."/>
            <person name="Mikami Y."/>
        </authorList>
    </citation>
    <scope>NUCLEOTIDE SEQUENCE [LARGE SCALE GENOMIC DNA]</scope>
    <source>
        <strain evidence="3">NBRC 107697</strain>
    </source>
</reference>
<name>A0A7I9UX01_9ACTN</name>
<evidence type="ECO:0000313" key="3">
    <source>
        <dbReference type="Proteomes" id="UP000444980"/>
    </source>
</evidence>
<gene>
    <name evidence="2" type="ORF">nbrc107697_15020</name>
</gene>
<evidence type="ECO:0000313" key="2">
    <source>
        <dbReference type="EMBL" id="GED97463.1"/>
    </source>
</evidence>
<organism evidence="2 3">
    <name type="scientific">Gordonia crocea</name>
    <dbReference type="NCBI Taxonomy" id="589162"/>
    <lineage>
        <taxon>Bacteria</taxon>
        <taxon>Bacillati</taxon>
        <taxon>Actinomycetota</taxon>
        <taxon>Actinomycetes</taxon>
        <taxon>Mycobacteriales</taxon>
        <taxon>Gordoniaceae</taxon>
        <taxon>Gordonia</taxon>
    </lineage>
</organism>
<dbReference type="InterPro" id="IPR013216">
    <property type="entry name" value="Methyltransf_11"/>
</dbReference>
<dbReference type="InterPro" id="IPR029063">
    <property type="entry name" value="SAM-dependent_MTases_sf"/>
</dbReference>
<dbReference type="EMBL" id="BJOU01000001">
    <property type="protein sequence ID" value="GED97463.1"/>
    <property type="molecule type" value="Genomic_DNA"/>
</dbReference>
<sequence>MQAIVTDFPDLAAVPRHTVSRHTASSTAVSSAGPLVVAHRVRAAAAGGGRWRCDRRPDGSVVVSHPLDLATVSDDQVVGALSRFAQDGLLIGQDEFEQAAIAVITSLSPDHRACWRAFYANSVAQLRDGRAAFSPVHRRARSLLRGQSVLEVGCCFGLFALQCAQDGYDVTACDICPGALDLLGGAAADFGLPVTARIGNALSLPFAPGSFDTVTLIHLLEHLDGPAVGAAIGEALRVASRRVVIAVPFEEHPNAHFGHRQRLTEGDLREWARDWPAYPSQTIVDHGGWLVLDHRVR</sequence>
<dbReference type="Gene3D" id="3.40.50.150">
    <property type="entry name" value="Vaccinia Virus protein VP39"/>
    <property type="match status" value="1"/>
</dbReference>
<dbReference type="RefSeq" id="WP_161926784.1">
    <property type="nucleotide sequence ID" value="NZ_BJOU01000001.1"/>
</dbReference>
<dbReference type="SUPFAM" id="SSF53335">
    <property type="entry name" value="S-adenosyl-L-methionine-dependent methyltransferases"/>
    <property type="match status" value="1"/>
</dbReference>
<accession>A0A7I9UX01</accession>
<proteinExistence type="predicted"/>
<dbReference type="OrthoDB" id="3571292at2"/>
<keyword evidence="2" id="KW-0808">Transferase</keyword>
<keyword evidence="3" id="KW-1185">Reference proteome</keyword>
<dbReference type="AlphaFoldDB" id="A0A7I9UX01"/>
<comment type="caution">
    <text evidence="2">The sequence shown here is derived from an EMBL/GenBank/DDBJ whole genome shotgun (WGS) entry which is preliminary data.</text>
</comment>
<keyword evidence="2" id="KW-0489">Methyltransferase</keyword>
<dbReference type="CDD" id="cd02440">
    <property type="entry name" value="AdoMet_MTases"/>
    <property type="match status" value="1"/>
</dbReference>
<dbReference type="Pfam" id="PF08241">
    <property type="entry name" value="Methyltransf_11"/>
    <property type="match status" value="1"/>
</dbReference>
<dbReference type="GO" id="GO:0008757">
    <property type="term" value="F:S-adenosylmethionine-dependent methyltransferase activity"/>
    <property type="evidence" value="ECO:0007669"/>
    <property type="project" value="InterPro"/>
</dbReference>
<evidence type="ECO:0000259" key="1">
    <source>
        <dbReference type="Pfam" id="PF08241"/>
    </source>
</evidence>
<protein>
    <submittedName>
        <fullName evidence="2">SAM-dependent methyltransferase</fullName>
    </submittedName>
</protein>
<dbReference type="GO" id="GO:0032259">
    <property type="term" value="P:methylation"/>
    <property type="evidence" value="ECO:0007669"/>
    <property type="project" value="UniProtKB-KW"/>
</dbReference>
<dbReference type="NCBIfam" id="NF041255">
    <property type="entry name" value="mycofact_MftM"/>
    <property type="match status" value="1"/>
</dbReference>
<feature type="domain" description="Methyltransferase type 11" evidence="1">
    <location>
        <begin position="150"/>
        <end position="240"/>
    </location>
</feature>